<comment type="caution">
    <text evidence="1">The sequence shown here is derived from an EMBL/GenBank/DDBJ whole genome shotgun (WGS) entry which is preliminary data.</text>
</comment>
<reference evidence="1 2" key="1">
    <citation type="submission" date="2023-02" db="EMBL/GenBank/DDBJ databases">
        <title>LHISI_Scaffold_Assembly.</title>
        <authorList>
            <person name="Stuart O.P."/>
            <person name="Cleave R."/>
            <person name="Magrath M.J.L."/>
            <person name="Mikheyev A.S."/>
        </authorList>
    </citation>
    <scope>NUCLEOTIDE SEQUENCE [LARGE SCALE GENOMIC DNA]</scope>
    <source>
        <strain evidence="1">Daus_M_001</strain>
        <tissue evidence="1">Leg muscle</tissue>
    </source>
</reference>
<dbReference type="Proteomes" id="UP001159363">
    <property type="component" value="Chromosome 3"/>
</dbReference>
<proteinExistence type="predicted"/>
<evidence type="ECO:0000313" key="2">
    <source>
        <dbReference type="Proteomes" id="UP001159363"/>
    </source>
</evidence>
<name>A0ABQ9HUK9_9NEOP</name>
<gene>
    <name evidence="1" type="ORF">PR048_007563</name>
</gene>
<keyword evidence="2" id="KW-1185">Reference proteome</keyword>
<dbReference type="EMBL" id="JARBHB010000003">
    <property type="protein sequence ID" value="KAJ8888076.1"/>
    <property type="molecule type" value="Genomic_DNA"/>
</dbReference>
<accession>A0ABQ9HUK9</accession>
<evidence type="ECO:0000313" key="1">
    <source>
        <dbReference type="EMBL" id="KAJ8888076.1"/>
    </source>
</evidence>
<protein>
    <submittedName>
        <fullName evidence="1">Uncharacterized protein</fullName>
    </submittedName>
</protein>
<organism evidence="1 2">
    <name type="scientific">Dryococelus australis</name>
    <dbReference type="NCBI Taxonomy" id="614101"/>
    <lineage>
        <taxon>Eukaryota</taxon>
        <taxon>Metazoa</taxon>
        <taxon>Ecdysozoa</taxon>
        <taxon>Arthropoda</taxon>
        <taxon>Hexapoda</taxon>
        <taxon>Insecta</taxon>
        <taxon>Pterygota</taxon>
        <taxon>Neoptera</taxon>
        <taxon>Polyneoptera</taxon>
        <taxon>Phasmatodea</taxon>
        <taxon>Verophasmatodea</taxon>
        <taxon>Anareolatae</taxon>
        <taxon>Phasmatidae</taxon>
        <taxon>Eurycanthinae</taxon>
        <taxon>Dryococelus</taxon>
    </lineage>
</organism>
<sequence length="535" mass="59795">MQTVRTVANKADRMCALVKRSMCPCGDEIGHSTAELILLAQEFSEVCQTYFLPMTEVIQTHSNLQSILFTVQWLDCSLPTGANLVRFPGGVARGFSHVGVMPDDADGRRVFSGISPFPPPLHSAAASHSPRFYFSGVCFLEVVVCPNTHISVNYYEPDVLLQLPREIKARAECVPLLLPASFPLIKGAKKKFPPRSEFSRLELRNPRLVRKGETTLGRAEANREDDVESCCGVGADGEPASYREGSATGSEASPRNLPISHGAIGWCVAGLGCRTFWSERAWLHIYAAANGKTTSAPVHTPLNTSSVGVCVRTHHRPIGPYHFGQPALYSVHYWPVINQWRAELIFIQSNALYRWSSTVGLTHLSVIFSRCWSDERRLVECGAGLHKCVVWHTRPRLLAAGGDFCTRLFRNELLQSRSRSGLVFKRVFRQVVYLRHDHIVVTGNNKGDTTKRKECAIATKRKALNLRLPAGILSFRRLNVEDEVDAWLLPTFLKACQSSTLRLILRFVQTMLNHVKKIIPKRRVAAFMRTPLNNI</sequence>